<dbReference type="Pfam" id="PF02803">
    <property type="entry name" value="Thiolase_C"/>
    <property type="match status" value="1"/>
</dbReference>
<comment type="similarity">
    <text evidence="1 4">Belongs to the thiolase-like superfamily. Thiolase family.</text>
</comment>
<dbReference type="InterPro" id="IPR016039">
    <property type="entry name" value="Thiolase-like"/>
</dbReference>
<dbReference type="EC" id="2.3.1.9" evidence="7"/>
<dbReference type="InterPro" id="IPR020617">
    <property type="entry name" value="Thiolase_C"/>
</dbReference>
<dbReference type="PROSITE" id="PS00737">
    <property type="entry name" value="THIOLASE_2"/>
    <property type="match status" value="1"/>
</dbReference>
<keyword evidence="3 4" id="KW-0012">Acyltransferase</keyword>
<dbReference type="Proteomes" id="UP000187344">
    <property type="component" value="Unassembled WGS sequence"/>
</dbReference>
<dbReference type="PANTHER" id="PTHR43853">
    <property type="entry name" value="3-KETOACYL-COA THIOLASE, PEROXISOMAL"/>
    <property type="match status" value="1"/>
</dbReference>
<organism evidence="7 8">
    <name type="scientific">Bartonella apis</name>
    <dbReference type="NCBI Taxonomy" id="1686310"/>
    <lineage>
        <taxon>Bacteria</taxon>
        <taxon>Pseudomonadati</taxon>
        <taxon>Pseudomonadota</taxon>
        <taxon>Alphaproteobacteria</taxon>
        <taxon>Hyphomicrobiales</taxon>
        <taxon>Bartonellaceae</taxon>
        <taxon>Bartonella</taxon>
    </lineage>
</organism>
<dbReference type="SUPFAM" id="SSF53901">
    <property type="entry name" value="Thiolase-like"/>
    <property type="match status" value="2"/>
</dbReference>
<comment type="caution">
    <text evidence="7">The sequence shown here is derived from an EMBL/GenBank/DDBJ whole genome shotgun (WGS) entry which is preliminary data.</text>
</comment>
<evidence type="ECO:0000313" key="8">
    <source>
        <dbReference type="Proteomes" id="UP000187344"/>
    </source>
</evidence>
<dbReference type="GO" id="GO:0006635">
    <property type="term" value="P:fatty acid beta-oxidation"/>
    <property type="evidence" value="ECO:0007669"/>
    <property type="project" value="TreeGrafter"/>
</dbReference>
<gene>
    <name evidence="7" type="ORF">PEB0149_020530</name>
</gene>
<dbReference type="InterPro" id="IPR020616">
    <property type="entry name" value="Thiolase_N"/>
</dbReference>
<evidence type="ECO:0000259" key="6">
    <source>
        <dbReference type="Pfam" id="PF02803"/>
    </source>
</evidence>
<dbReference type="CDD" id="cd00751">
    <property type="entry name" value="thiolase"/>
    <property type="match status" value="1"/>
</dbReference>
<dbReference type="PIRSF" id="PIRSF000429">
    <property type="entry name" value="Ac-CoA_Ac_transf"/>
    <property type="match status" value="1"/>
</dbReference>
<evidence type="ECO:0000313" key="7">
    <source>
        <dbReference type="EMBL" id="OLY44582.1"/>
    </source>
</evidence>
<evidence type="ECO:0000256" key="2">
    <source>
        <dbReference type="ARBA" id="ARBA00022679"/>
    </source>
</evidence>
<dbReference type="InterPro" id="IPR002155">
    <property type="entry name" value="Thiolase"/>
</dbReference>
<dbReference type="InterPro" id="IPR050215">
    <property type="entry name" value="Thiolase-like_sf_Thiolase"/>
</dbReference>
<dbReference type="InterPro" id="IPR020613">
    <property type="entry name" value="Thiolase_CS"/>
</dbReference>
<dbReference type="Pfam" id="PF00108">
    <property type="entry name" value="Thiolase_N"/>
    <property type="match status" value="1"/>
</dbReference>
<dbReference type="OrthoDB" id="9764638at2"/>
<dbReference type="EMBL" id="LXYT01000001">
    <property type="protein sequence ID" value="OLY44582.1"/>
    <property type="molecule type" value="Genomic_DNA"/>
</dbReference>
<dbReference type="RefSeq" id="WP_075869695.1">
    <property type="nucleotide sequence ID" value="NZ_CALYQA010000005.1"/>
</dbReference>
<dbReference type="AlphaFoldDB" id="A0A1R0FCD5"/>
<proteinExistence type="inferred from homology"/>
<feature type="domain" description="Thiolase N-terminal" evidence="5">
    <location>
        <begin position="8"/>
        <end position="253"/>
    </location>
</feature>
<evidence type="ECO:0000259" key="5">
    <source>
        <dbReference type="Pfam" id="PF00108"/>
    </source>
</evidence>
<dbReference type="GO" id="GO:0003985">
    <property type="term" value="F:acetyl-CoA C-acetyltransferase activity"/>
    <property type="evidence" value="ECO:0007669"/>
    <property type="project" value="UniProtKB-EC"/>
</dbReference>
<dbReference type="NCBIfam" id="TIGR01930">
    <property type="entry name" value="AcCoA-C-Actrans"/>
    <property type="match status" value="1"/>
</dbReference>
<feature type="domain" description="Thiolase C-terminal" evidence="6">
    <location>
        <begin position="270"/>
        <end position="384"/>
    </location>
</feature>
<dbReference type="PANTHER" id="PTHR43853:SF3">
    <property type="entry name" value="ACETYL-COA C-ACETYLTRANSFERASE YHFS-RELATED"/>
    <property type="match status" value="1"/>
</dbReference>
<sequence>MDESRTPVIIAALRTPIARAYGALSSIDAEYLLSPLIQALVERTNIKKTDIDDVMIGNAAGGGGNLARLAALTAGLPVEIPGVTIDRQCGSGLEAVVMACRLVEAGAGEIYLAGGAESVSTAPWRIKRPKTPRELPQFFSRARFSPDNVGDPDMGNMAENIARHFGISRQRQDRFALQSHQRALNAQADRRFDDEIIALQTAKGLFSSDDCPRAGLKLETLAHLRPAFEKNGTVTAGNSCPLNDGAALVLVTSLEKAKQLGIQYGIIFIDSAVSGVDPNLAGVGPVPSTKKLLQRMKLDNCSHFDVIEFNEAFAAQVLAAIDALDISEEQINRDGGAIALGHPFGASGAILTTRLFSQMKNLSDDTLGLATMGIGGGMGISAAFRPFHKA</sequence>
<name>A0A1R0FCD5_9HYPH</name>
<evidence type="ECO:0000256" key="4">
    <source>
        <dbReference type="RuleBase" id="RU003557"/>
    </source>
</evidence>
<keyword evidence="2 4" id="KW-0808">Transferase</keyword>
<evidence type="ECO:0000256" key="3">
    <source>
        <dbReference type="ARBA" id="ARBA00023315"/>
    </source>
</evidence>
<evidence type="ECO:0000256" key="1">
    <source>
        <dbReference type="ARBA" id="ARBA00010982"/>
    </source>
</evidence>
<reference evidence="7 8" key="1">
    <citation type="submission" date="2016-12" db="EMBL/GenBank/DDBJ databases">
        <title>Comparative genomics of Bartonella apis.</title>
        <authorList>
            <person name="Engel P."/>
        </authorList>
    </citation>
    <scope>NUCLEOTIDE SEQUENCE [LARGE SCALE GENOMIC DNA]</scope>
    <source>
        <strain evidence="7 8">PEB0149</strain>
    </source>
</reference>
<dbReference type="GO" id="GO:0010124">
    <property type="term" value="P:phenylacetate catabolic process"/>
    <property type="evidence" value="ECO:0007669"/>
    <property type="project" value="TreeGrafter"/>
</dbReference>
<protein>
    <submittedName>
        <fullName evidence="7">Acetyl-CoA C-acetyltransferase</fullName>
        <ecNumber evidence="7">2.3.1.9</ecNumber>
    </submittedName>
</protein>
<dbReference type="GO" id="GO:0005737">
    <property type="term" value="C:cytoplasm"/>
    <property type="evidence" value="ECO:0007669"/>
    <property type="project" value="UniProtKB-ARBA"/>
</dbReference>
<dbReference type="Gene3D" id="3.40.47.10">
    <property type="match status" value="2"/>
</dbReference>
<keyword evidence="8" id="KW-1185">Reference proteome</keyword>
<accession>A0A1R0FCD5</accession>